<sequence length="249" mass="27228">MRVGRSVTDGRVRSPGGSRNSTGSATRTTRSARPFPTTTDTTVQRQARGRLRMEQILDAADAVTRRRGVAGASLQDVAQEAGLPPASLYHYFPTSQALLLQLAQRYLAAFETLAARPLDHDGITAWSDLCAFHADLALRFYGEHPVAMRLLLGPECGWEIRAADHAANRRIGGIYYRKLIQHFIVAESTVLEEAFAVSVTISDAVWALSFARSGAIEPAMAREALRARLAYLGLYVGIHVEKRSAPLLV</sequence>
<dbReference type="InterPro" id="IPR009057">
    <property type="entry name" value="Homeodomain-like_sf"/>
</dbReference>
<keyword evidence="8" id="KW-1185">Reference proteome</keyword>
<evidence type="ECO:0000256" key="5">
    <source>
        <dbReference type="SAM" id="MobiDB-lite"/>
    </source>
</evidence>
<dbReference type="Pfam" id="PF00440">
    <property type="entry name" value="TetR_N"/>
    <property type="match status" value="1"/>
</dbReference>
<dbReference type="PANTHER" id="PTHR47506:SF6">
    <property type="entry name" value="HTH-TYPE TRANSCRIPTIONAL REPRESSOR NEMR"/>
    <property type="match status" value="1"/>
</dbReference>
<dbReference type="InterPro" id="IPR001647">
    <property type="entry name" value="HTH_TetR"/>
</dbReference>
<feature type="region of interest" description="Disordered" evidence="5">
    <location>
        <begin position="1"/>
        <end position="43"/>
    </location>
</feature>
<dbReference type="EMBL" id="JAAEDI010000004">
    <property type="protein sequence ID" value="MBR0648815.1"/>
    <property type="molecule type" value="Genomic_DNA"/>
</dbReference>
<evidence type="ECO:0000256" key="2">
    <source>
        <dbReference type="ARBA" id="ARBA00023125"/>
    </source>
</evidence>
<keyword evidence="3" id="KW-0804">Transcription</keyword>
<feature type="compositionally biased region" description="Low complexity" evidence="5">
    <location>
        <begin position="17"/>
        <end position="39"/>
    </location>
</feature>
<comment type="caution">
    <text evidence="7">The sequence shown here is derived from an EMBL/GenBank/DDBJ whole genome shotgun (WGS) entry which is preliminary data.</text>
</comment>
<reference evidence="8" key="1">
    <citation type="journal article" date="2021" name="Syst. Appl. Microbiol.">
        <title>Roseomonas hellenica sp. nov., isolated from roots of wild-growing Alkanna tinctoria.</title>
        <authorList>
            <person name="Rat A."/>
            <person name="Naranjo H.D."/>
            <person name="Lebbe L."/>
            <person name="Cnockaert M."/>
            <person name="Krigas N."/>
            <person name="Grigoriadou K."/>
            <person name="Maloupa E."/>
            <person name="Willems A."/>
        </authorList>
    </citation>
    <scope>NUCLEOTIDE SEQUENCE [LARGE SCALE GENOMIC DNA]</scope>
    <source>
        <strain evidence="8">LMG 31159</strain>
    </source>
</reference>
<proteinExistence type="predicted"/>
<evidence type="ECO:0000256" key="1">
    <source>
        <dbReference type="ARBA" id="ARBA00023015"/>
    </source>
</evidence>
<organism evidence="7 8">
    <name type="scientific">Neoroseomonas terrae</name>
    <dbReference type="NCBI Taxonomy" id="424799"/>
    <lineage>
        <taxon>Bacteria</taxon>
        <taxon>Pseudomonadati</taxon>
        <taxon>Pseudomonadota</taxon>
        <taxon>Alphaproteobacteria</taxon>
        <taxon>Acetobacterales</taxon>
        <taxon>Acetobacteraceae</taxon>
        <taxon>Neoroseomonas</taxon>
    </lineage>
</organism>
<gene>
    <name evidence="7" type="ORF">GXW78_04025</name>
</gene>
<keyword evidence="1" id="KW-0805">Transcription regulation</keyword>
<feature type="DNA-binding region" description="H-T-H motif" evidence="4">
    <location>
        <begin position="73"/>
        <end position="92"/>
    </location>
</feature>
<dbReference type="PRINTS" id="PR00455">
    <property type="entry name" value="HTHTETR"/>
</dbReference>
<dbReference type="SUPFAM" id="SSF46689">
    <property type="entry name" value="Homeodomain-like"/>
    <property type="match status" value="1"/>
</dbReference>
<evidence type="ECO:0000313" key="7">
    <source>
        <dbReference type="EMBL" id="MBR0648815.1"/>
    </source>
</evidence>
<dbReference type="Proteomes" id="UP000698752">
    <property type="component" value="Unassembled WGS sequence"/>
</dbReference>
<name>A0ABS5ECX8_9PROT</name>
<accession>A0ABS5ECX8</accession>
<dbReference type="Gene3D" id="1.10.357.10">
    <property type="entry name" value="Tetracycline Repressor, domain 2"/>
    <property type="match status" value="1"/>
</dbReference>
<dbReference type="PROSITE" id="PS50977">
    <property type="entry name" value="HTH_TETR_2"/>
    <property type="match status" value="1"/>
</dbReference>
<evidence type="ECO:0000259" key="6">
    <source>
        <dbReference type="PROSITE" id="PS50977"/>
    </source>
</evidence>
<feature type="domain" description="HTH tetR-type" evidence="6">
    <location>
        <begin position="50"/>
        <end position="110"/>
    </location>
</feature>
<dbReference type="PANTHER" id="PTHR47506">
    <property type="entry name" value="TRANSCRIPTIONAL REGULATORY PROTEIN"/>
    <property type="match status" value="1"/>
</dbReference>
<protein>
    <submittedName>
        <fullName evidence="7">TetR/AcrR family transcriptional regulator</fullName>
    </submittedName>
</protein>
<evidence type="ECO:0000256" key="4">
    <source>
        <dbReference type="PROSITE-ProRule" id="PRU00335"/>
    </source>
</evidence>
<keyword evidence="2 4" id="KW-0238">DNA-binding</keyword>
<evidence type="ECO:0000256" key="3">
    <source>
        <dbReference type="ARBA" id="ARBA00023163"/>
    </source>
</evidence>
<evidence type="ECO:0000313" key="8">
    <source>
        <dbReference type="Proteomes" id="UP000698752"/>
    </source>
</evidence>